<organism evidence="3">
    <name type="scientific">hydrothermal vent metagenome</name>
    <dbReference type="NCBI Taxonomy" id="652676"/>
    <lineage>
        <taxon>unclassified sequences</taxon>
        <taxon>metagenomes</taxon>
        <taxon>ecological metagenomes</taxon>
    </lineage>
</organism>
<dbReference type="EMBL" id="FPHB01000020">
    <property type="protein sequence ID" value="SFV51948.1"/>
    <property type="molecule type" value="Genomic_DNA"/>
</dbReference>
<name>A0A1W1BER9_9ZZZZ</name>
<dbReference type="InterPro" id="IPR013410">
    <property type="entry name" value="CRISPR-assoc_RAMP_Cmr4"/>
</dbReference>
<dbReference type="PANTHER" id="PTHR36700">
    <property type="entry name" value="CRISPR SYSTEM CMR SUBUNIT CMR4"/>
    <property type="match status" value="1"/>
</dbReference>
<dbReference type="InterPro" id="IPR005537">
    <property type="entry name" value="RAMP_III_fam"/>
</dbReference>
<dbReference type="GO" id="GO:0051607">
    <property type="term" value="P:defense response to virus"/>
    <property type="evidence" value="ECO:0007669"/>
    <property type="project" value="UniProtKB-KW"/>
</dbReference>
<gene>
    <name evidence="3" type="ORF">MNB_SM-7-1185</name>
</gene>
<dbReference type="PANTHER" id="PTHR36700:SF1">
    <property type="entry name" value="CRISPR SYSTEM CMR SUBUNIT CMR4"/>
    <property type="match status" value="1"/>
</dbReference>
<evidence type="ECO:0000256" key="1">
    <source>
        <dbReference type="ARBA" id="ARBA00023118"/>
    </source>
</evidence>
<accession>A0A1W1BER9</accession>
<reference evidence="3" key="1">
    <citation type="submission" date="2016-10" db="EMBL/GenBank/DDBJ databases">
        <authorList>
            <person name="de Groot N.N."/>
        </authorList>
    </citation>
    <scope>NUCLEOTIDE SEQUENCE</scope>
</reference>
<evidence type="ECO:0000313" key="3">
    <source>
        <dbReference type="EMBL" id="SFV51948.1"/>
    </source>
</evidence>
<sequence length="271" mass="30954">MYNHKLYIIECKTPLHVGSGETNFGIIDNKIQRDPLTTYPTIHASSLKGALREYCSFRHPKEDGERFLPYIFGNEEQSGAIRFTQAYLLSLPFRAENNPYYMCTSPEAIAQLLDTLQTFSLPQIEALKEVAAYNGEEIVVSTEDTTIEDIRAKKSDAFDFETLEKIIGSPLAIVPNEKFRELLEDLPVIARNQLENGGSKNLWYEEILPRKSKLFTLISEPTYLNDKDEKRLQNAFERFHDYLCDENTIHIGANASVGYGVTTFKELSYES</sequence>
<protein>
    <submittedName>
        <fullName evidence="3">CRISPR-associated RAMP Cmr4</fullName>
    </submittedName>
</protein>
<feature type="domain" description="CRISPR type III-associated protein" evidence="2">
    <location>
        <begin position="9"/>
        <end position="260"/>
    </location>
</feature>
<dbReference type="Pfam" id="PF03787">
    <property type="entry name" value="RAMPs"/>
    <property type="match status" value="1"/>
</dbReference>
<proteinExistence type="predicted"/>
<dbReference type="NCBIfam" id="TIGR02580">
    <property type="entry name" value="cas_RAMP_Cmr4"/>
    <property type="match status" value="1"/>
</dbReference>
<keyword evidence="1" id="KW-0051">Antiviral defense</keyword>
<evidence type="ECO:0000259" key="2">
    <source>
        <dbReference type="Pfam" id="PF03787"/>
    </source>
</evidence>
<dbReference type="AlphaFoldDB" id="A0A1W1BER9"/>